<reference evidence="8" key="1">
    <citation type="submission" date="2022-06" db="EMBL/GenBank/DDBJ databases">
        <title>Helicobacter colisuis sp. nov.</title>
        <authorList>
            <person name="Papic B."/>
            <person name="Gruntar I."/>
        </authorList>
    </citation>
    <scope>NUCLEOTIDE SEQUENCE</scope>
    <source>
        <strain evidence="8">11154-15</strain>
    </source>
</reference>
<comment type="similarity">
    <text evidence="1 6">Belongs to the CoaE family.</text>
</comment>
<dbReference type="Proteomes" id="UP001057522">
    <property type="component" value="Unassembled WGS sequence"/>
</dbReference>
<comment type="catalytic activity">
    <reaction evidence="6">
        <text>3'-dephospho-CoA + ATP = ADP + CoA + H(+)</text>
        <dbReference type="Rhea" id="RHEA:18245"/>
        <dbReference type="ChEBI" id="CHEBI:15378"/>
        <dbReference type="ChEBI" id="CHEBI:30616"/>
        <dbReference type="ChEBI" id="CHEBI:57287"/>
        <dbReference type="ChEBI" id="CHEBI:57328"/>
        <dbReference type="ChEBI" id="CHEBI:456216"/>
        <dbReference type="EC" id="2.7.1.24"/>
    </reaction>
</comment>
<dbReference type="InterPro" id="IPR001977">
    <property type="entry name" value="Depp_CoAkinase"/>
</dbReference>
<evidence type="ECO:0000256" key="6">
    <source>
        <dbReference type="HAMAP-Rule" id="MF_00376"/>
    </source>
</evidence>
<dbReference type="PANTHER" id="PTHR10695:SF46">
    <property type="entry name" value="BIFUNCTIONAL COENZYME A SYNTHASE-RELATED"/>
    <property type="match status" value="1"/>
</dbReference>
<dbReference type="GO" id="GO:0004140">
    <property type="term" value="F:dephospho-CoA kinase activity"/>
    <property type="evidence" value="ECO:0007669"/>
    <property type="project" value="UniProtKB-EC"/>
</dbReference>
<dbReference type="Gene3D" id="3.40.50.300">
    <property type="entry name" value="P-loop containing nucleotide triphosphate hydrolases"/>
    <property type="match status" value="1"/>
</dbReference>
<dbReference type="EC" id="2.7.1.24" evidence="6 7"/>
<keyword evidence="2 6" id="KW-0808">Transferase</keyword>
<keyword evidence="3 6" id="KW-0547">Nucleotide-binding</keyword>
<sequence length="200" mass="23060">MNFKYAIVLTGGIGSGKSTIASFLKLYGYEVVCADSIAHTLLNQSAKEITEIFGNEILENNKINRKKLGEIVFSNKKSKETLERILHPKIKEEILKQAKALESKKIPYFLDIPLFYETNNYPFKEVLLVFVPKEIQVQRIQKRDHLESQAIQARISSQIPLEEKKKLANYIIDNSGDLENLQKEVEKYLQDYIPKVLEEN</sequence>
<organism evidence="8 9">
    <name type="scientific">Helicobacter colisuis</name>
    <dbReference type="NCBI Taxonomy" id="2949739"/>
    <lineage>
        <taxon>Bacteria</taxon>
        <taxon>Pseudomonadati</taxon>
        <taxon>Campylobacterota</taxon>
        <taxon>Epsilonproteobacteria</taxon>
        <taxon>Campylobacterales</taxon>
        <taxon>Helicobacteraceae</taxon>
        <taxon>Helicobacter</taxon>
    </lineage>
</organism>
<dbReference type="CDD" id="cd02022">
    <property type="entry name" value="DPCK"/>
    <property type="match status" value="1"/>
</dbReference>
<dbReference type="PROSITE" id="PS51219">
    <property type="entry name" value="DPCK"/>
    <property type="match status" value="1"/>
</dbReference>
<dbReference type="InterPro" id="IPR027417">
    <property type="entry name" value="P-loop_NTPase"/>
</dbReference>
<keyword evidence="6" id="KW-0963">Cytoplasm</keyword>
<evidence type="ECO:0000256" key="1">
    <source>
        <dbReference type="ARBA" id="ARBA00009018"/>
    </source>
</evidence>
<dbReference type="PANTHER" id="PTHR10695">
    <property type="entry name" value="DEPHOSPHO-COA KINASE-RELATED"/>
    <property type="match status" value="1"/>
</dbReference>
<keyword evidence="6 8" id="KW-0418">Kinase</keyword>
<dbReference type="EMBL" id="JAMOKX010000004">
    <property type="protein sequence ID" value="MCL9819609.1"/>
    <property type="molecule type" value="Genomic_DNA"/>
</dbReference>
<keyword evidence="9" id="KW-1185">Reference proteome</keyword>
<comment type="pathway">
    <text evidence="6">Cofactor biosynthesis; coenzyme A biosynthesis; CoA from (R)-pantothenate: step 5/5.</text>
</comment>
<protein>
    <recommendedName>
        <fullName evidence="6 7">Dephospho-CoA kinase</fullName>
        <ecNumber evidence="6 7">2.7.1.24</ecNumber>
    </recommendedName>
    <alternativeName>
        <fullName evidence="6">Dephosphocoenzyme A kinase</fullName>
    </alternativeName>
</protein>
<keyword evidence="4 6" id="KW-0067">ATP-binding</keyword>
<name>A0ABT0TUT3_9HELI</name>
<dbReference type="NCBIfam" id="TIGR00152">
    <property type="entry name" value="dephospho-CoA kinase"/>
    <property type="match status" value="1"/>
</dbReference>
<keyword evidence="5 6" id="KW-0173">Coenzyme A biosynthesis</keyword>
<feature type="binding site" evidence="6">
    <location>
        <begin position="14"/>
        <end position="19"/>
    </location>
    <ligand>
        <name>ATP</name>
        <dbReference type="ChEBI" id="CHEBI:30616"/>
    </ligand>
</feature>
<proteinExistence type="inferred from homology"/>
<dbReference type="SUPFAM" id="SSF52540">
    <property type="entry name" value="P-loop containing nucleoside triphosphate hydrolases"/>
    <property type="match status" value="1"/>
</dbReference>
<gene>
    <name evidence="6 8" type="primary">coaE</name>
    <name evidence="8" type="ORF">NCR95_05430</name>
</gene>
<dbReference type="RefSeq" id="WP_250604354.1">
    <property type="nucleotide sequence ID" value="NZ_JAMOKX010000004.1"/>
</dbReference>
<evidence type="ECO:0000313" key="9">
    <source>
        <dbReference type="Proteomes" id="UP001057522"/>
    </source>
</evidence>
<evidence type="ECO:0000256" key="5">
    <source>
        <dbReference type="ARBA" id="ARBA00022993"/>
    </source>
</evidence>
<dbReference type="HAMAP" id="MF_00376">
    <property type="entry name" value="Dephospho_CoA_kinase"/>
    <property type="match status" value="1"/>
</dbReference>
<evidence type="ECO:0000256" key="7">
    <source>
        <dbReference type="NCBIfam" id="TIGR00152"/>
    </source>
</evidence>
<evidence type="ECO:0000256" key="3">
    <source>
        <dbReference type="ARBA" id="ARBA00022741"/>
    </source>
</evidence>
<evidence type="ECO:0000256" key="4">
    <source>
        <dbReference type="ARBA" id="ARBA00022840"/>
    </source>
</evidence>
<comment type="caution">
    <text evidence="8">The sequence shown here is derived from an EMBL/GenBank/DDBJ whole genome shotgun (WGS) entry which is preliminary data.</text>
</comment>
<comment type="subcellular location">
    <subcellularLocation>
        <location evidence="6">Cytoplasm</location>
    </subcellularLocation>
</comment>
<evidence type="ECO:0000256" key="2">
    <source>
        <dbReference type="ARBA" id="ARBA00022679"/>
    </source>
</evidence>
<comment type="function">
    <text evidence="6">Catalyzes the phosphorylation of the 3'-hydroxyl group of dephosphocoenzyme A to form coenzyme A.</text>
</comment>
<evidence type="ECO:0000313" key="8">
    <source>
        <dbReference type="EMBL" id="MCL9819609.1"/>
    </source>
</evidence>
<dbReference type="Pfam" id="PF01121">
    <property type="entry name" value="CoaE"/>
    <property type="match status" value="1"/>
</dbReference>
<accession>A0ABT0TUT3</accession>